<comment type="subcellular location">
    <subcellularLocation>
        <location evidence="1">Membrane</location>
        <topology evidence="1">Multi-pass membrane protein</topology>
    </subcellularLocation>
</comment>
<feature type="transmembrane region" description="Helical" evidence="5">
    <location>
        <begin position="143"/>
        <end position="167"/>
    </location>
</feature>
<dbReference type="EMBL" id="CAEY01001116">
    <property type="status" value="NOT_ANNOTATED_CDS"/>
    <property type="molecule type" value="Genomic_DNA"/>
</dbReference>
<dbReference type="HOGENOM" id="CLU_028365_0_0_1"/>
<dbReference type="GO" id="GO:0022857">
    <property type="term" value="F:transmembrane transporter activity"/>
    <property type="evidence" value="ECO:0007669"/>
    <property type="project" value="InterPro"/>
</dbReference>
<dbReference type="SUPFAM" id="SSF103473">
    <property type="entry name" value="MFS general substrate transporter"/>
    <property type="match status" value="1"/>
</dbReference>
<reference evidence="7" key="1">
    <citation type="submission" date="2011-08" db="EMBL/GenBank/DDBJ databases">
        <authorList>
            <person name="Rombauts S."/>
        </authorList>
    </citation>
    <scope>NUCLEOTIDE SEQUENCE</scope>
    <source>
        <strain evidence="7">London</strain>
    </source>
</reference>
<keyword evidence="3 5" id="KW-1133">Transmembrane helix</keyword>
<feature type="transmembrane region" description="Helical" evidence="5">
    <location>
        <begin position="179"/>
        <end position="202"/>
    </location>
</feature>
<organism evidence="6 7">
    <name type="scientific">Tetranychus urticae</name>
    <name type="common">Two-spotted spider mite</name>
    <dbReference type="NCBI Taxonomy" id="32264"/>
    <lineage>
        <taxon>Eukaryota</taxon>
        <taxon>Metazoa</taxon>
        <taxon>Ecdysozoa</taxon>
        <taxon>Arthropoda</taxon>
        <taxon>Chelicerata</taxon>
        <taxon>Arachnida</taxon>
        <taxon>Acari</taxon>
        <taxon>Acariformes</taxon>
        <taxon>Trombidiformes</taxon>
        <taxon>Prostigmata</taxon>
        <taxon>Eleutherengona</taxon>
        <taxon>Raphignathae</taxon>
        <taxon>Tetranychoidea</taxon>
        <taxon>Tetranychidae</taxon>
        <taxon>Tetranychus</taxon>
    </lineage>
</organism>
<feature type="transmembrane region" description="Helical" evidence="5">
    <location>
        <begin position="112"/>
        <end position="131"/>
    </location>
</feature>
<evidence type="ECO:0000313" key="6">
    <source>
        <dbReference type="EnsemblMetazoa" id="tetur03g02800.1"/>
    </source>
</evidence>
<dbReference type="Pfam" id="PF07690">
    <property type="entry name" value="MFS_1"/>
    <property type="match status" value="1"/>
</dbReference>
<feature type="transmembrane region" description="Helical" evidence="5">
    <location>
        <begin position="296"/>
        <end position="316"/>
    </location>
</feature>
<dbReference type="EnsemblMetazoa" id="tetur03g02800.1">
    <property type="protein sequence ID" value="tetur03g02800.1"/>
    <property type="gene ID" value="tetur03g02800"/>
</dbReference>
<name>T1JZ61_TETUR</name>
<feature type="transmembrane region" description="Helical" evidence="5">
    <location>
        <begin position="369"/>
        <end position="387"/>
    </location>
</feature>
<proteinExistence type="predicted"/>
<reference evidence="6" key="2">
    <citation type="submission" date="2015-06" db="UniProtKB">
        <authorList>
            <consortium name="EnsemblMetazoa"/>
        </authorList>
    </citation>
    <scope>IDENTIFICATION</scope>
</reference>
<feature type="transmembrane region" description="Helical" evidence="5">
    <location>
        <begin position="336"/>
        <end position="357"/>
    </location>
</feature>
<protein>
    <recommendedName>
        <fullName evidence="8">Major facilitator superfamily (MFS) profile domain-containing protein</fullName>
    </recommendedName>
</protein>
<dbReference type="GO" id="GO:0016020">
    <property type="term" value="C:membrane"/>
    <property type="evidence" value="ECO:0007669"/>
    <property type="project" value="UniProtKB-SubCell"/>
</dbReference>
<evidence type="ECO:0000256" key="4">
    <source>
        <dbReference type="ARBA" id="ARBA00023136"/>
    </source>
</evidence>
<dbReference type="Proteomes" id="UP000015104">
    <property type="component" value="Unassembled WGS sequence"/>
</dbReference>
<evidence type="ECO:0000256" key="3">
    <source>
        <dbReference type="ARBA" id="ARBA00022989"/>
    </source>
</evidence>
<evidence type="ECO:0008006" key="8">
    <source>
        <dbReference type="Google" id="ProtNLM"/>
    </source>
</evidence>
<feature type="transmembrane region" description="Helical" evidence="5">
    <location>
        <begin position="82"/>
        <end position="100"/>
    </location>
</feature>
<keyword evidence="7" id="KW-1185">Reference proteome</keyword>
<dbReference type="PANTHER" id="PTHR23507:SF1">
    <property type="entry name" value="FI18259P1-RELATED"/>
    <property type="match status" value="1"/>
</dbReference>
<dbReference type="PANTHER" id="PTHR23507">
    <property type="entry name" value="ZGC:174356"/>
    <property type="match status" value="1"/>
</dbReference>
<dbReference type="AlphaFoldDB" id="T1JZ61"/>
<evidence type="ECO:0000313" key="7">
    <source>
        <dbReference type="Proteomes" id="UP000015104"/>
    </source>
</evidence>
<accession>T1JZ61</accession>
<evidence type="ECO:0000256" key="1">
    <source>
        <dbReference type="ARBA" id="ARBA00004141"/>
    </source>
</evidence>
<evidence type="ECO:0000256" key="2">
    <source>
        <dbReference type="ARBA" id="ARBA00022692"/>
    </source>
</evidence>
<dbReference type="InterPro" id="IPR036259">
    <property type="entry name" value="MFS_trans_sf"/>
</dbReference>
<keyword evidence="4 5" id="KW-0472">Membrane</keyword>
<dbReference type="InterPro" id="IPR011701">
    <property type="entry name" value="MFS"/>
</dbReference>
<keyword evidence="2 5" id="KW-0812">Transmembrane</keyword>
<feature type="transmembrane region" description="Helical" evidence="5">
    <location>
        <begin position="214"/>
        <end position="237"/>
    </location>
</feature>
<feature type="transmembrane region" description="Helical" evidence="5">
    <location>
        <begin position="393"/>
        <end position="413"/>
    </location>
</feature>
<sequence length="512" mass="57447">MVKITSKEVCELVKLLRIDVFYFLATLSGSLPGFAFNQLLQDKYCVNKYSINESVCLNLETAGPEYDTVRNDVLKDTTTLKMYVTLMKAIPTIILSAILGHWMDKYPGHLRYLSGVASLAIVFQNIMIIHQCLHFEMGVDSLLWTYLFPVLTGSEIIITVGTFTYATRKTPAKFRAVRFTIIEIFLFATFPVSSLLGGGILSTKPWFPNQLRNYIGVYIISSVLAVFAAIWVMLLLYDAADDEVETDESQPNGDTSSSENNENKKKTVKQLIYNIIKPDNIFHASRTVFKRRPNNAHWYLISTILTGIIANICYSGDHSIGYQFNQQVYHFNAEQMGVYGAIFIIFPALGVIIGPPLFIHKMKLHDSSLAIIGIVSIMVAFLAKGFILSRLAFLFIIFGSFAGVIFVADRSIISRMIHKDEIGQVYAFSSAIGGFNQLLSALFYTTVFKATLDYNPGLVYIITGLLFTIPLANAILLNINKQKWDLVLIAEKGKETQETSEYYALAARDWSN</sequence>
<dbReference type="eggNOG" id="KOG2816">
    <property type="taxonomic scope" value="Eukaryota"/>
</dbReference>
<feature type="transmembrane region" description="Helical" evidence="5">
    <location>
        <begin position="457"/>
        <end position="479"/>
    </location>
</feature>
<evidence type="ECO:0000256" key="5">
    <source>
        <dbReference type="SAM" id="Phobius"/>
    </source>
</evidence>
<feature type="transmembrane region" description="Helical" evidence="5">
    <location>
        <begin position="425"/>
        <end position="445"/>
    </location>
</feature>
<feature type="transmembrane region" description="Helical" evidence="5">
    <location>
        <begin position="20"/>
        <end position="40"/>
    </location>
</feature>
<dbReference type="Gene3D" id="1.20.1250.20">
    <property type="entry name" value="MFS general substrate transporter like domains"/>
    <property type="match status" value="1"/>
</dbReference>